<dbReference type="PANTHER" id="PTHR47534:SF3">
    <property type="entry name" value="ALCOHOL DEHYDROGENASE-LIKE C-TERMINAL DOMAIN-CONTAINING PROTEIN"/>
    <property type="match status" value="1"/>
</dbReference>
<dbReference type="OrthoDB" id="2898509at2759"/>
<dbReference type="EMBL" id="MU005606">
    <property type="protein sequence ID" value="KAF2679143.1"/>
    <property type="molecule type" value="Genomic_DNA"/>
</dbReference>
<name>A0A6G1IMC2_9PLEO</name>
<evidence type="ECO:0000256" key="1">
    <source>
        <dbReference type="ARBA" id="ARBA00023002"/>
    </source>
</evidence>
<reference evidence="2" key="1">
    <citation type="journal article" date="2020" name="Stud. Mycol.">
        <title>101 Dothideomycetes genomes: a test case for predicting lifestyles and emergence of pathogens.</title>
        <authorList>
            <person name="Haridas S."/>
            <person name="Albert R."/>
            <person name="Binder M."/>
            <person name="Bloem J."/>
            <person name="Labutti K."/>
            <person name="Salamov A."/>
            <person name="Andreopoulos B."/>
            <person name="Baker S."/>
            <person name="Barry K."/>
            <person name="Bills G."/>
            <person name="Bluhm B."/>
            <person name="Cannon C."/>
            <person name="Castanera R."/>
            <person name="Culley D."/>
            <person name="Daum C."/>
            <person name="Ezra D."/>
            <person name="Gonzalez J."/>
            <person name="Henrissat B."/>
            <person name="Kuo A."/>
            <person name="Liang C."/>
            <person name="Lipzen A."/>
            <person name="Lutzoni F."/>
            <person name="Magnuson J."/>
            <person name="Mondo S."/>
            <person name="Nolan M."/>
            <person name="Ohm R."/>
            <person name="Pangilinan J."/>
            <person name="Park H.-J."/>
            <person name="Ramirez L."/>
            <person name="Alfaro M."/>
            <person name="Sun H."/>
            <person name="Tritt A."/>
            <person name="Yoshinaga Y."/>
            <person name="Zwiers L.-H."/>
            <person name="Turgeon B."/>
            <person name="Goodwin S."/>
            <person name="Spatafora J."/>
            <person name="Crous P."/>
            <person name="Grigoriev I."/>
        </authorList>
    </citation>
    <scope>NUCLEOTIDE SEQUENCE</scope>
    <source>
        <strain evidence="2">CBS 122367</strain>
    </source>
</reference>
<dbReference type="GO" id="GO:0016491">
    <property type="term" value="F:oxidoreductase activity"/>
    <property type="evidence" value="ECO:0007669"/>
    <property type="project" value="UniProtKB-KW"/>
</dbReference>
<dbReference type="InterPro" id="IPR052228">
    <property type="entry name" value="Sec_Metab_Biosynth_Oxidored"/>
</dbReference>
<dbReference type="Gene3D" id="3.40.50.720">
    <property type="entry name" value="NAD(P)-binding Rossmann-like Domain"/>
    <property type="match status" value="1"/>
</dbReference>
<keyword evidence="3" id="KW-1185">Reference proteome</keyword>
<organism evidence="2 3">
    <name type="scientific">Lentithecium fluviatile CBS 122367</name>
    <dbReference type="NCBI Taxonomy" id="1168545"/>
    <lineage>
        <taxon>Eukaryota</taxon>
        <taxon>Fungi</taxon>
        <taxon>Dikarya</taxon>
        <taxon>Ascomycota</taxon>
        <taxon>Pezizomycotina</taxon>
        <taxon>Dothideomycetes</taxon>
        <taxon>Pleosporomycetidae</taxon>
        <taxon>Pleosporales</taxon>
        <taxon>Massarineae</taxon>
        <taxon>Lentitheciaceae</taxon>
        <taxon>Lentithecium</taxon>
    </lineage>
</organism>
<accession>A0A6G1IMC2</accession>
<evidence type="ECO:0000313" key="2">
    <source>
        <dbReference type="EMBL" id="KAF2679143.1"/>
    </source>
</evidence>
<sequence length="351" mass="38184">MPNLKTIQAGIAKLPFGPPKVVVLTGATTGIGSYIAQALARTYASHGSKLRVYIVGRKRERAEALFKFGKETAPGSDWRFVEARDLSLMADVDLVVREIERLEGQGGLEGGKGRVDVLYMSQALSPMQESKVTPEGLDTQLSLLYYSRIHLIRRLTPLLLAAPTPAHCISIFAGSMESAVTPTSLPIGTPSQYTMTTIRNTTVFMKTFAFEALAAQHAGKISFTHIYPGLVDGPVFYSDVNPLWFRVLWRVVKVLVSWYMTSPEVCGDVMVFLSTGKYAAKGAANEEGVVGGVACSTQRELGGGAYGVGQRGDENKAVSYANVRKEDTGEKVWKHTVRTLEEIEKKITASS</sequence>
<dbReference type="PANTHER" id="PTHR47534">
    <property type="entry name" value="YALI0E05731P"/>
    <property type="match status" value="1"/>
</dbReference>
<dbReference type="SUPFAM" id="SSF51735">
    <property type="entry name" value="NAD(P)-binding Rossmann-fold domains"/>
    <property type="match status" value="1"/>
</dbReference>
<keyword evidence="1" id="KW-0560">Oxidoreductase</keyword>
<protein>
    <submittedName>
        <fullName evidence="2">NAD(P)-binding protein</fullName>
    </submittedName>
</protein>
<gene>
    <name evidence="2" type="ORF">K458DRAFT_446014</name>
</gene>
<dbReference type="InterPro" id="IPR036291">
    <property type="entry name" value="NAD(P)-bd_dom_sf"/>
</dbReference>
<dbReference type="AlphaFoldDB" id="A0A6G1IMC2"/>
<proteinExistence type="predicted"/>
<evidence type="ECO:0000313" key="3">
    <source>
        <dbReference type="Proteomes" id="UP000799291"/>
    </source>
</evidence>
<dbReference type="Proteomes" id="UP000799291">
    <property type="component" value="Unassembled WGS sequence"/>
</dbReference>